<dbReference type="PROSITE" id="PS51257">
    <property type="entry name" value="PROKAR_LIPOPROTEIN"/>
    <property type="match status" value="1"/>
</dbReference>
<dbReference type="Proteomes" id="UP000024376">
    <property type="component" value="Unassembled WGS sequence"/>
</dbReference>
<evidence type="ECO:0000313" key="3">
    <source>
        <dbReference type="Proteomes" id="UP000024376"/>
    </source>
</evidence>
<evidence type="ECO:0000313" key="2">
    <source>
        <dbReference type="EMBL" id="ETS01425.1"/>
    </source>
</evidence>
<dbReference type="OrthoDB" id="4900333at2759"/>
<proteinExistence type="predicted"/>
<reference evidence="3" key="1">
    <citation type="journal article" date="2013" name="Ind. Biotechnol.">
        <title>Comparative genomics analysis of Trichoderma reesei strains.</title>
        <authorList>
            <person name="Koike H."/>
            <person name="Aerts A."/>
            <person name="LaButti K."/>
            <person name="Grigoriev I.V."/>
            <person name="Baker S.E."/>
        </authorList>
    </citation>
    <scope>NUCLEOTIDE SEQUENCE [LARGE SCALE GENOMIC DNA]</scope>
    <source>
        <strain evidence="3">ATCC 56765 / BCRC 32924 / NRRL 11460 / Rut C-30</strain>
    </source>
</reference>
<feature type="compositionally biased region" description="Pro residues" evidence="1">
    <location>
        <begin position="75"/>
        <end position="88"/>
    </location>
</feature>
<organism evidence="2 3">
    <name type="scientific">Hypocrea jecorina (strain ATCC 56765 / BCRC 32924 / NRRL 11460 / Rut C-30)</name>
    <name type="common">Trichoderma reesei</name>
    <dbReference type="NCBI Taxonomy" id="1344414"/>
    <lineage>
        <taxon>Eukaryota</taxon>
        <taxon>Fungi</taxon>
        <taxon>Dikarya</taxon>
        <taxon>Ascomycota</taxon>
        <taxon>Pezizomycotina</taxon>
        <taxon>Sordariomycetes</taxon>
        <taxon>Hypocreomycetidae</taxon>
        <taxon>Hypocreales</taxon>
        <taxon>Hypocreaceae</taxon>
        <taxon>Trichoderma</taxon>
    </lineage>
</organism>
<accession>A0A024S7V9</accession>
<name>A0A024S7V9_HYPJR</name>
<feature type="region of interest" description="Disordered" evidence="1">
    <location>
        <begin position="67"/>
        <end position="92"/>
    </location>
</feature>
<dbReference type="KEGG" id="trr:M419DRAFT_130460"/>
<sequence>MTQDKKAFFFFAALNSFIQGCLDYVSLYSAHTASCSHTISCLNISCSHTSLALSTQQFAQQAIMEQNNDPQATPSNPPAAPTNPPANPPATLTPAQEVAALKKKFKRKLRKVVAMREQTPMLVSPATETQAKGTLSSWDSLFTGANPTQRLKDMYANLRNCLMVDSKYGHAVARLHQLELDLFRVKYEEYLYVASAPQEVQDAAGQLFVGQVATAPAPCSMPGWRDPIPGLHNEELEFFMTQEWSAIMKRLEEERIARLPPASDRPYRPKPLRFSWERPKPWERSSGNDTLLHLCSTLGRLRMTSTTEVVEMIEEYVDRTTKCKERSRILDYASRRWIDDITGILETDLRYLDSVPQECYEHVPALRQAMGDAVARLLEVHDEWGVEHQLRLGRWCESETQW</sequence>
<dbReference type="EMBL" id="KI911148">
    <property type="protein sequence ID" value="ETS01425.1"/>
    <property type="molecule type" value="Genomic_DNA"/>
</dbReference>
<dbReference type="HOGENOM" id="CLU_685220_0_0_1"/>
<protein>
    <submittedName>
        <fullName evidence="2">Uncharacterized protein</fullName>
    </submittedName>
</protein>
<evidence type="ECO:0000256" key="1">
    <source>
        <dbReference type="SAM" id="MobiDB-lite"/>
    </source>
</evidence>
<gene>
    <name evidence="2" type="ORF">M419DRAFT_130460</name>
</gene>
<dbReference type="AlphaFoldDB" id="A0A024S7V9"/>